<feature type="domain" description="DUF2345" evidence="3">
    <location>
        <begin position="442"/>
        <end position="602"/>
    </location>
</feature>
<evidence type="ECO:0000259" key="2">
    <source>
        <dbReference type="Pfam" id="PF04717"/>
    </source>
</evidence>
<evidence type="ECO:0000256" key="1">
    <source>
        <dbReference type="SAM" id="MobiDB-lite"/>
    </source>
</evidence>
<organism evidence="5 6">
    <name type="scientific">Duganella vulcania</name>
    <dbReference type="NCBI Taxonomy" id="2692166"/>
    <lineage>
        <taxon>Bacteria</taxon>
        <taxon>Pseudomonadati</taxon>
        <taxon>Pseudomonadota</taxon>
        <taxon>Betaproteobacteria</taxon>
        <taxon>Burkholderiales</taxon>
        <taxon>Oxalobacteraceae</taxon>
        <taxon>Telluria group</taxon>
        <taxon>Duganella</taxon>
    </lineage>
</organism>
<sequence length="635" mass="65616">PASRDAPGAYAYTTREHGQRIAERQVEALEAGREIFTGAGTVRSFSPGTTFTLEGQALLDADAERGFLITRVLHLAHNNLSADIRQAATRTLGVSALAEAIAREQGGSLHAVGADKGERPLYRNRIDAIRSKVPYRSSDADGHGLVLHPKPTVRGQQTAIVVGPAGAVIHTDRDHRIKVQFHWQRGEQSHSRLAHPAPDGHSGANWGAVAVPRVGSEVLIDFIDGDIDRPVVIGSVYNGGGARDAQNNQVGQGAGAATGNAPAWFPGESGAHAHPAALSGIKSQTMSASQGGAGAYSQLVFDDHPGEPRVALQRHASPHEGTDELNLGHLRHQTDNQRLQTAGFGAELKTAHSAALRAGQGLLLSSDARGGGNGGQLDSREAQSQIEQSHALQLSLAETAQKHNAKLKDELEPAKLAALAQMENSGKVVQSTAAGAGGEQGGDGQVTAYSEQHLQLSSPAGIAAVTPASAVLAAGGTSSLSAGQDINFASQGNSSQLVKDGISLFTYGKASSADKPNQETGIRLHAASGKVSVQSQSDATKVTADKLITVASVAKSVTVGAKEHVMLTAQGAYLKLEGGNIMIHGPGTMTFKAGMKELTGPASSSAKQELPKGELKGCEQASKDASATQAGAQVL</sequence>
<proteinExistence type="predicted"/>
<comment type="caution">
    <text evidence="5">The sequence shown here is derived from an EMBL/GenBank/DDBJ whole genome shotgun (WGS) entry which is preliminary data.</text>
</comment>
<dbReference type="Pfam" id="PF04717">
    <property type="entry name" value="Phage_base_V"/>
    <property type="match status" value="1"/>
</dbReference>
<dbReference type="Pfam" id="PF13296">
    <property type="entry name" value="T6SS_Vgr"/>
    <property type="match status" value="1"/>
</dbReference>
<feature type="domain" description="Putative type VI secretion system Rhs element associated Vgr" evidence="4">
    <location>
        <begin position="294"/>
        <end position="400"/>
    </location>
</feature>
<protein>
    <submittedName>
        <fullName evidence="5">DUF2345 domain-containing protein</fullName>
    </submittedName>
</protein>
<feature type="non-terminal residue" evidence="5">
    <location>
        <position position="1"/>
    </location>
</feature>
<feature type="compositionally biased region" description="Polar residues" evidence="1">
    <location>
        <begin position="623"/>
        <end position="635"/>
    </location>
</feature>
<dbReference type="SUPFAM" id="SSF69255">
    <property type="entry name" value="gp5 N-terminal domain-like"/>
    <property type="match status" value="1"/>
</dbReference>
<dbReference type="RefSeq" id="WP_161099888.1">
    <property type="nucleotide sequence ID" value="NZ_WWCW01000178.1"/>
</dbReference>
<gene>
    <name evidence="5" type="ORF">GTP91_29075</name>
</gene>
<dbReference type="EMBL" id="WWCW01000178">
    <property type="protein sequence ID" value="MYM91215.1"/>
    <property type="molecule type" value="Genomic_DNA"/>
</dbReference>
<evidence type="ECO:0000259" key="4">
    <source>
        <dbReference type="Pfam" id="PF13296"/>
    </source>
</evidence>
<dbReference type="SUPFAM" id="SSF69279">
    <property type="entry name" value="Phage tail proteins"/>
    <property type="match status" value="1"/>
</dbReference>
<feature type="domain" description="Gp5/Type VI secretion system Vgr protein OB-fold" evidence="2">
    <location>
        <begin position="170"/>
        <end position="237"/>
    </location>
</feature>
<dbReference type="AlphaFoldDB" id="A0A845GCW2"/>
<feature type="region of interest" description="Disordered" evidence="1">
    <location>
        <begin position="599"/>
        <end position="635"/>
    </location>
</feature>
<dbReference type="InterPro" id="IPR018769">
    <property type="entry name" value="VgrG2_DUF2345"/>
</dbReference>
<dbReference type="InterPro" id="IPR028244">
    <property type="entry name" value="T6SS_Rhs_Vgr_dom"/>
</dbReference>
<dbReference type="Pfam" id="PF10106">
    <property type="entry name" value="DUF2345"/>
    <property type="match status" value="1"/>
</dbReference>
<evidence type="ECO:0000313" key="5">
    <source>
        <dbReference type="EMBL" id="MYM91215.1"/>
    </source>
</evidence>
<evidence type="ECO:0000259" key="3">
    <source>
        <dbReference type="Pfam" id="PF10106"/>
    </source>
</evidence>
<accession>A0A845GCW2</accession>
<dbReference type="InterPro" id="IPR037026">
    <property type="entry name" value="Vgr_OB-fold_dom_sf"/>
</dbReference>
<dbReference type="Gene3D" id="2.40.50.230">
    <property type="entry name" value="Gp5 N-terminal domain"/>
    <property type="match status" value="1"/>
</dbReference>
<evidence type="ECO:0000313" key="6">
    <source>
        <dbReference type="Proteomes" id="UP000470302"/>
    </source>
</evidence>
<feature type="region of interest" description="Disordered" evidence="1">
    <location>
        <begin position="367"/>
        <end position="386"/>
    </location>
</feature>
<dbReference type="InterPro" id="IPR006531">
    <property type="entry name" value="Gp5/Vgr_OB"/>
</dbReference>
<name>A0A845GCW2_9BURK</name>
<dbReference type="Proteomes" id="UP000470302">
    <property type="component" value="Unassembled WGS sequence"/>
</dbReference>
<dbReference type="Pfam" id="PF05954">
    <property type="entry name" value="Phage_GPD"/>
    <property type="match status" value="1"/>
</dbReference>
<dbReference type="Gene3D" id="2.30.110.50">
    <property type="match status" value="1"/>
</dbReference>
<reference evidence="5 6" key="1">
    <citation type="submission" date="2020-01" db="EMBL/GenBank/DDBJ databases">
        <title>Novel species isolated from a subtropical stream in China.</title>
        <authorList>
            <person name="Lu H."/>
        </authorList>
    </citation>
    <scope>NUCLEOTIDE SEQUENCE [LARGE SCALE GENOMIC DNA]</scope>
    <source>
        <strain evidence="5 6">FT82W</strain>
    </source>
</reference>